<name>K0RFR2_THAOC</name>
<comment type="caution">
    <text evidence="1">The sequence shown here is derived from an EMBL/GenBank/DDBJ whole genome shotgun (WGS) entry which is preliminary data.</text>
</comment>
<dbReference type="EMBL" id="AGNL01048531">
    <property type="protein sequence ID" value="EJK45422.1"/>
    <property type="molecule type" value="Genomic_DNA"/>
</dbReference>
<sequence length="93" mass="10710">MDFQGFPSNPEISRLARLARFLKLMVRVALAGAKRRLVRCMIVLPKIRTQKVRPLCQFSPRTSSDSPARGLFGDARGSIWRNDLYLLWLIEVH</sequence>
<organism evidence="1 2">
    <name type="scientific">Thalassiosira oceanica</name>
    <name type="common">Marine diatom</name>
    <dbReference type="NCBI Taxonomy" id="159749"/>
    <lineage>
        <taxon>Eukaryota</taxon>
        <taxon>Sar</taxon>
        <taxon>Stramenopiles</taxon>
        <taxon>Ochrophyta</taxon>
        <taxon>Bacillariophyta</taxon>
        <taxon>Coscinodiscophyceae</taxon>
        <taxon>Thalassiosirophycidae</taxon>
        <taxon>Thalassiosirales</taxon>
        <taxon>Thalassiosiraceae</taxon>
        <taxon>Thalassiosira</taxon>
    </lineage>
</organism>
<evidence type="ECO:0000313" key="2">
    <source>
        <dbReference type="Proteomes" id="UP000266841"/>
    </source>
</evidence>
<keyword evidence="2" id="KW-1185">Reference proteome</keyword>
<accession>K0RFR2</accession>
<evidence type="ECO:0000313" key="1">
    <source>
        <dbReference type="EMBL" id="EJK45422.1"/>
    </source>
</evidence>
<dbReference type="AlphaFoldDB" id="K0RFR2"/>
<gene>
    <name evidence="1" type="ORF">THAOC_35964</name>
</gene>
<reference evidence="1 2" key="1">
    <citation type="journal article" date="2012" name="Genome Biol.">
        <title>Genome and low-iron response of an oceanic diatom adapted to chronic iron limitation.</title>
        <authorList>
            <person name="Lommer M."/>
            <person name="Specht M."/>
            <person name="Roy A.S."/>
            <person name="Kraemer L."/>
            <person name="Andreson R."/>
            <person name="Gutowska M.A."/>
            <person name="Wolf J."/>
            <person name="Bergner S.V."/>
            <person name="Schilhabel M.B."/>
            <person name="Klostermeier U.C."/>
            <person name="Beiko R.G."/>
            <person name="Rosenstiel P."/>
            <person name="Hippler M."/>
            <person name="Laroche J."/>
        </authorList>
    </citation>
    <scope>NUCLEOTIDE SEQUENCE [LARGE SCALE GENOMIC DNA]</scope>
    <source>
        <strain evidence="1 2">CCMP1005</strain>
    </source>
</reference>
<protein>
    <submittedName>
        <fullName evidence="1">Uncharacterized protein</fullName>
    </submittedName>
</protein>
<dbReference type="Proteomes" id="UP000266841">
    <property type="component" value="Unassembled WGS sequence"/>
</dbReference>
<proteinExistence type="predicted"/>